<protein>
    <submittedName>
        <fullName evidence="1">MptD family putative ECF transporter S component</fullName>
    </submittedName>
</protein>
<reference evidence="1 2" key="1">
    <citation type="journal article" date="2022" name="Int. J. Syst. Evol. Microbiol.">
        <title>Miniphocaeibacter halophilus sp. nov., an ammonium-tolerant acetate-producing bacterium isolated from a biogas system.</title>
        <authorList>
            <person name="Schnurer A."/>
            <person name="Singh A."/>
            <person name="Bi S."/>
            <person name="Qiao W."/>
            <person name="Westerholm M."/>
        </authorList>
    </citation>
    <scope>NUCLEOTIDE SEQUENCE [LARGE SCALE GENOMIC DNA]</scope>
    <source>
        <strain evidence="1 2">AMB_01</strain>
    </source>
</reference>
<dbReference type="Proteomes" id="UP000595814">
    <property type="component" value="Chromosome"/>
</dbReference>
<evidence type="ECO:0000313" key="2">
    <source>
        <dbReference type="Proteomes" id="UP000595814"/>
    </source>
</evidence>
<sequence>MFKRFKMKDIVFLAIISTLLLIASGVIMPIVMFTNKFALRQVLASPIFAIFTVIALKKVPKIGSITIIGILTGSFLLLMSPIMFFNNIVGAIITELLIVILFRNYNLNKSILFAASVYMPITVPVSLIYAVTMEGSSILEKIKNPTTAIVYTVISLILGIIGAKLGMKIAGELQKAGKLQVNR</sequence>
<keyword evidence="2" id="KW-1185">Reference proteome</keyword>
<accession>A0AC61MSZ5</accession>
<name>A0AC61MSZ5_9FIRM</name>
<proteinExistence type="predicted"/>
<evidence type="ECO:0000313" key="1">
    <source>
        <dbReference type="EMBL" id="QQK08458.1"/>
    </source>
</evidence>
<organism evidence="1 2">
    <name type="scientific">Miniphocaeibacter halophilus</name>
    <dbReference type="NCBI Taxonomy" id="2931922"/>
    <lineage>
        <taxon>Bacteria</taxon>
        <taxon>Bacillati</taxon>
        <taxon>Bacillota</taxon>
        <taxon>Tissierellia</taxon>
        <taxon>Tissierellales</taxon>
        <taxon>Peptoniphilaceae</taxon>
        <taxon>Miniphocaeibacter</taxon>
    </lineage>
</organism>
<gene>
    <name evidence="1" type="ORF">JFY71_02675</name>
</gene>
<dbReference type="EMBL" id="CP066744">
    <property type="protein sequence ID" value="QQK08458.1"/>
    <property type="molecule type" value="Genomic_DNA"/>
</dbReference>